<accession>A0ABN8FV06</accession>
<keyword evidence="2" id="KW-1185">Reference proteome</keyword>
<dbReference type="EMBL" id="CAKMMW010000001">
    <property type="protein sequence ID" value="CAH1192748.1"/>
    <property type="molecule type" value="Genomic_DNA"/>
</dbReference>
<evidence type="ECO:0000313" key="2">
    <source>
        <dbReference type="Proteomes" id="UP000838821"/>
    </source>
</evidence>
<dbReference type="RefSeq" id="WP_236284272.1">
    <property type="nucleotide sequence ID" value="NZ_CAKMMW010000001.1"/>
</dbReference>
<sequence>MRSIQIGNDQFELEHQVQGERTYGGTWEGLNGRMEADFLRADLCPS</sequence>
<protein>
    <submittedName>
        <fullName evidence="1">Uncharacterized protein</fullName>
    </submittedName>
</protein>
<comment type="caution">
    <text evidence="1">The sequence shown here is derived from an EMBL/GenBank/DDBJ whole genome shotgun (WGS) entry which is preliminary data.</text>
</comment>
<reference evidence="1" key="1">
    <citation type="submission" date="2022-01" db="EMBL/GenBank/DDBJ databases">
        <authorList>
            <person name="Criscuolo A."/>
        </authorList>
    </citation>
    <scope>NUCLEOTIDE SEQUENCE</scope>
    <source>
        <strain evidence="1">CIP111891</strain>
    </source>
</reference>
<dbReference type="Proteomes" id="UP000838821">
    <property type="component" value="Unassembled WGS sequence"/>
</dbReference>
<name>A0ABN8FV06_9BACL</name>
<organism evidence="1 2">
    <name type="scientific">Paenibacillus allorhizoplanae</name>
    <dbReference type="NCBI Taxonomy" id="2905648"/>
    <lineage>
        <taxon>Bacteria</taxon>
        <taxon>Bacillati</taxon>
        <taxon>Bacillota</taxon>
        <taxon>Bacilli</taxon>
        <taxon>Bacillales</taxon>
        <taxon>Paenibacillaceae</taxon>
        <taxon>Paenibacillus</taxon>
    </lineage>
</organism>
<evidence type="ECO:0000313" key="1">
    <source>
        <dbReference type="EMBL" id="CAH1192748.1"/>
    </source>
</evidence>
<proteinExistence type="predicted"/>
<gene>
    <name evidence="1" type="ORF">PAECIP111891_00433</name>
</gene>